<proteinExistence type="predicted"/>
<feature type="region of interest" description="Disordered" evidence="1">
    <location>
        <begin position="1"/>
        <end position="49"/>
    </location>
</feature>
<comment type="caution">
    <text evidence="2">The sequence shown here is derived from an EMBL/GenBank/DDBJ whole genome shotgun (WGS) entry which is preliminary data.</text>
</comment>
<name>A0AAQ4DW76_AMBAM</name>
<gene>
    <name evidence="2" type="ORF">V5799_006505</name>
</gene>
<dbReference type="Proteomes" id="UP001321473">
    <property type="component" value="Unassembled WGS sequence"/>
</dbReference>
<organism evidence="2 3">
    <name type="scientific">Amblyomma americanum</name>
    <name type="common">Lone star tick</name>
    <dbReference type="NCBI Taxonomy" id="6943"/>
    <lineage>
        <taxon>Eukaryota</taxon>
        <taxon>Metazoa</taxon>
        <taxon>Ecdysozoa</taxon>
        <taxon>Arthropoda</taxon>
        <taxon>Chelicerata</taxon>
        <taxon>Arachnida</taxon>
        <taxon>Acari</taxon>
        <taxon>Parasitiformes</taxon>
        <taxon>Ixodida</taxon>
        <taxon>Ixodoidea</taxon>
        <taxon>Ixodidae</taxon>
        <taxon>Amblyomminae</taxon>
        <taxon>Amblyomma</taxon>
    </lineage>
</organism>
<evidence type="ECO:0000256" key="1">
    <source>
        <dbReference type="SAM" id="MobiDB-lite"/>
    </source>
</evidence>
<keyword evidence="3" id="KW-1185">Reference proteome</keyword>
<dbReference type="AlphaFoldDB" id="A0AAQ4DW76"/>
<dbReference type="EMBL" id="JARKHS020026082">
    <property type="protein sequence ID" value="KAK8766716.1"/>
    <property type="molecule type" value="Genomic_DNA"/>
</dbReference>
<feature type="compositionally biased region" description="Polar residues" evidence="1">
    <location>
        <begin position="18"/>
        <end position="30"/>
    </location>
</feature>
<evidence type="ECO:0000313" key="3">
    <source>
        <dbReference type="Proteomes" id="UP001321473"/>
    </source>
</evidence>
<reference evidence="2 3" key="1">
    <citation type="journal article" date="2023" name="Arcadia Sci">
        <title>De novo assembly of a long-read Amblyomma americanum tick genome.</title>
        <authorList>
            <person name="Chou S."/>
            <person name="Poskanzer K.E."/>
            <person name="Rollins M."/>
            <person name="Thuy-Boun P.S."/>
        </authorList>
    </citation>
    <scope>NUCLEOTIDE SEQUENCE [LARGE SCALE GENOMIC DNA]</scope>
    <source>
        <strain evidence="2">F_SG_1</strain>
        <tissue evidence="2">Salivary glands</tissue>
    </source>
</reference>
<protein>
    <submittedName>
        <fullName evidence="2">Uncharacterized protein</fullName>
    </submittedName>
</protein>
<evidence type="ECO:0000313" key="2">
    <source>
        <dbReference type="EMBL" id="KAK8766716.1"/>
    </source>
</evidence>
<sequence length="118" mass="12338">MPQRRANRVSKCSKDSLLESSANAAPQSGPTAVDDTAAKPQPALKPEPAQTLYKFPLPRKPRAGVLPRSASMRGIYSCASSGRPRAGCRRPLPPGLLGATVHGLDARQQSAASTSCTS</sequence>
<accession>A0AAQ4DW76</accession>